<dbReference type="InterPro" id="IPR049371">
    <property type="entry name" value="GspD-like_N0"/>
</dbReference>
<feature type="domain" description="NolW-like" evidence="13">
    <location>
        <begin position="151"/>
        <end position="211"/>
    </location>
</feature>
<evidence type="ECO:0000256" key="6">
    <source>
        <dbReference type="ARBA" id="ARBA00022729"/>
    </source>
</evidence>
<name>A0ABZ2LGR2_9BACT</name>
<keyword evidence="4" id="KW-1134">Transmembrane beta strand</keyword>
<accession>A0ABZ2LGR2</accession>
<feature type="domain" description="GspD-like N0" evidence="14">
    <location>
        <begin position="55"/>
        <end position="123"/>
    </location>
</feature>
<dbReference type="EMBL" id="CP089983">
    <property type="protein sequence ID" value="WXB10134.1"/>
    <property type="molecule type" value="Genomic_DNA"/>
</dbReference>
<feature type="compositionally biased region" description="Basic and acidic residues" evidence="11">
    <location>
        <begin position="708"/>
        <end position="724"/>
    </location>
</feature>
<feature type="compositionally biased region" description="Low complexity" evidence="11">
    <location>
        <begin position="734"/>
        <end position="754"/>
    </location>
</feature>
<dbReference type="PRINTS" id="PR00811">
    <property type="entry name" value="BCTERIALGSPD"/>
</dbReference>
<dbReference type="Proteomes" id="UP001374803">
    <property type="component" value="Chromosome"/>
</dbReference>
<dbReference type="InterPro" id="IPR005644">
    <property type="entry name" value="NolW-like"/>
</dbReference>
<keyword evidence="16" id="KW-1185">Reference proteome</keyword>
<evidence type="ECO:0000259" key="14">
    <source>
        <dbReference type="Pfam" id="PF21305"/>
    </source>
</evidence>
<keyword evidence="3 10" id="KW-0813">Transport</keyword>
<evidence type="ECO:0000256" key="10">
    <source>
        <dbReference type="RuleBase" id="RU004004"/>
    </source>
</evidence>
<reference evidence="15" key="1">
    <citation type="submission" date="2021-12" db="EMBL/GenBank/DDBJ databases">
        <title>Discovery of the Pendulisporaceae a myxobacterial family with distinct sporulation behavior and unique specialized metabolism.</title>
        <authorList>
            <person name="Garcia R."/>
            <person name="Popoff A."/>
            <person name="Bader C.D."/>
            <person name="Loehr J."/>
            <person name="Walesch S."/>
            <person name="Walt C."/>
            <person name="Boldt J."/>
            <person name="Bunk B."/>
            <person name="Haeckl F.J.F.P.J."/>
            <person name="Gunesch A.P."/>
            <person name="Birkelbach J."/>
            <person name="Nuebel U."/>
            <person name="Pietschmann T."/>
            <person name="Bach T."/>
            <person name="Mueller R."/>
        </authorList>
    </citation>
    <scope>NUCLEOTIDE SEQUENCE</scope>
    <source>
        <strain evidence="15">MSr11367</strain>
    </source>
</reference>
<keyword evidence="9" id="KW-0998">Cell outer membrane</keyword>
<keyword evidence="6" id="KW-0732">Signal</keyword>
<dbReference type="Gene3D" id="3.30.1370.120">
    <property type="match status" value="3"/>
</dbReference>
<evidence type="ECO:0000256" key="9">
    <source>
        <dbReference type="ARBA" id="ARBA00023237"/>
    </source>
</evidence>
<dbReference type="NCBIfam" id="TIGR02517">
    <property type="entry name" value="type_II_gspD"/>
    <property type="match status" value="1"/>
</dbReference>
<evidence type="ECO:0000313" key="16">
    <source>
        <dbReference type="Proteomes" id="UP001374803"/>
    </source>
</evidence>
<protein>
    <submittedName>
        <fullName evidence="15">Type II secretion system secretin GspD</fullName>
    </submittedName>
</protein>
<evidence type="ECO:0000256" key="3">
    <source>
        <dbReference type="ARBA" id="ARBA00022448"/>
    </source>
</evidence>
<evidence type="ECO:0000256" key="1">
    <source>
        <dbReference type="ARBA" id="ARBA00004442"/>
    </source>
</evidence>
<keyword evidence="5" id="KW-0812">Transmembrane</keyword>
<dbReference type="PANTHER" id="PTHR30332:SF24">
    <property type="entry name" value="SECRETIN GSPD-RELATED"/>
    <property type="match status" value="1"/>
</dbReference>
<comment type="subcellular location">
    <subcellularLocation>
        <location evidence="1 10">Cell outer membrane</location>
    </subcellularLocation>
</comment>
<dbReference type="Pfam" id="PF03958">
    <property type="entry name" value="Secretin_N"/>
    <property type="match status" value="2"/>
</dbReference>
<feature type="region of interest" description="Disordered" evidence="11">
    <location>
        <begin position="708"/>
        <end position="754"/>
    </location>
</feature>
<feature type="domain" description="NolW-like" evidence="13">
    <location>
        <begin position="296"/>
        <end position="385"/>
    </location>
</feature>
<dbReference type="InterPro" id="IPR001775">
    <property type="entry name" value="GspD/PilQ"/>
</dbReference>
<dbReference type="InterPro" id="IPR050810">
    <property type="entry name" value="Bact_Secretion_Sys_Channel"/>
</dbReference>
<dbReference type="RefSeq" id="WP_394839811.1">
    <property type="nucleotide sequence ID" value="NZ_CP089929.1"/>
</dbReference>
<proteinExistence type="inferred from homology"/>
<evidence type="ECO:0000256" key="4">
    <source>
        <dbReference type="ARBA" id="ARBA00022452"/>
    </source>
</evidence>
<dbReference type="InterPro" id="IPR004846">
    <property type="entry name" value="T2SS/T3SS_dom"/>
</dbReference>
<keyword evidence="7" id="KW-0653">Protein transport</keyword>
<evidence type="ECO:0000256" key="11">
    <source>
        <dbReference type="SAM" id="MobiDB-lite"/>
    </source>
</evidence>
<gene>
    <name evidence="15" type="primary">gspD</name>
    <name evidence="15" type="ORF">LVJ94_23270</name>
</gene>
<evidence type="ECO:0000256" key="7">
    <source>
        <dbReference type="ARBA" id="ARBA00022927"/>
    </source>
</evidence>
<dbReference type="PROSITE" id="PS51257">
    <property type="entry name" value="PROKAR_LIPOPROTEIN"/>
    <property type="match status" value="1"/>
</dbReference>
<dbReference type="PANTHER" id="PTHR30332">
    <property type="entry name" value="PROBABLE GENERAL SECRETION PATHWAY PROTEIN D"/>
    <property type="match status" value="1"/>
</dbReference>
<dbReference type="InterPro" id="IPR038591">
    <property type="entry name" value="NolW-like_sf"/>
</dbReference>
<comment type="similarity">
    <text evidence="2">Belongs to the bacterial secretin family. GSP D subfamily.</text>
</comment>
<evidence type="ECO:0000256" key="2">
    <source>
        <dbReference type="ARBA" id="ARBA00006980"/>
    </source>
</evidence>
<keyword evidence="8" id="KW-0472">Membrane</keyword>
<feature type="domain" description="Type II/III secretion system secretin-like" evidence="12">
    <location>
        <begin position="477"/>
        <end position="646"/>
    </location>
</feature>
<dbReference type="Pfam" id="PF00263">
    <property type="entry name" value="Secretin"/>
    <property type="match status" value="1"/>
</dbReference>
<organism evidence="15 16">
    <name type="scientific">Pendulispora rubella</name>
    <dbReference type="NCBI Taxonomy" id="2741070"/>
    <lineage>
        <taxon>Bacteria</taxon>
        <taxon>Pseudomonadati</taxon>
        <taxon>Myxococcota</taxon>
        <taxon>Myxococcia</taxon>
        <taxon>Myxococcales</taxon>
        <taxon>Sorangiineae</taxon>
        <taxon>Pendulisporaceae</taxon>
        <taxon>Pendulispora</taxon>
    </lineage>
</organism>
<evidence type="ECO:0000256" key="5">
    <source>
        <dbReference type="ARBA" id="ARBA00022692"/>
    </source>
</evidence>
<dbReference type="Pfam" id="PF21305">
    <property type="entry name" value="type_II_gspD_N0"/>
    <property type="match status" value="1"/>
</dbReference>
<dbReference type="InterPro" id="IPR013356">
    <property type="entry name" value="T2SS_GspD"/>
</dbReference>
<evidence type="ECO:0000313" key="15">
    <source>
        <dbReference type="EMBL" id="WXB10134.1"/>
    </source>
</evidence>
<evidence type="ECO:0000259" key="12">
    <source>
        <dbReference type="Pfam" id="PF00263"/>
    </source>
</evidence>
<evidence type="ECO:0000259" key="13">
    <source>
        <dbReference type="Pfam" id="PF03958"/>
    </source>
</evidence>
<evidence type="ECO:0000256" key="8">
    <source>
        <dbReference type="ARBA" id="ARBA00023136"/>
    </source>
</evidence>
<sequence>MNHLGRELLLAGASFCLGLSSLVACPRLVRAADPPFKPELAVKPVGPNEKINFQLVDAEVSELVRVVGGFTGKRFVIANNKIKSIRATIVAAQPITAAEAYQAFLSVLQANGLTVLERGTYYQIVESKDVERQNTSVVPNDSLPAEDRYVTQVLRLKNVRAEDVAESVLAKFQTRDGSIVPYAPGNLLIMTDTGSNLRRMMRLLEDIDVPNASEDKLYFEPIHYASATDVEKKLTEIFDLKKKDVPTNDGLHITKVIAIDRPNALAIVATPESYKRLLSIVRIMDQPLSNEGQINVVPLQHVDAKKIVQALNEAVNGAAPAGGGGAPPGAGGAAGSAPKAALSVLESTVKISADESTNSILVTSSPRDYASIKMVIDRLDRPKRQVYIEAVVMEITAESGFNFGVAWHGGNVASDGSLLYGGFRADKSALPPDASSLQAFALGIRTPEIPLPFSIPTGTGSSINSIPGLGMLITAAASTKGADILSTPSVVASDNTAAELKVQINTPLNPNAPPPSIIAGGTTLPGANTSNTNMLKIGPRIKITPHLNDSDEIRLDVDEQISDIISNPTTTYGSVISVERSATTTLTVKDEETVVIAGLMKNNVTKSVDKVPILGDIPVLGSLFRNTVESNSKSNLVLVLTPHIMRDKADRVRIFEKKMEERQAMIDHAALFGGQAWEPRKDFAHTHGLVGEIRKAYGETANKAALERARNQREMKTHEPREPVDMPTPIQTWGGSSDSSPSKPAGKPAPNVER</sequence>